<dbReference type="InterPro" id="IPR050316">
    <property type="entry name" value="Tyrosinase/Hemocyanin"/>
</dbReference>
<dbReference type="PROSITE" id="PS00498">
    <property type="entry name" value="TYROSINASE_2"/>
    <property type="match status" value="1"/>
</dbReference>
<keyword evidence="10" id="KW-1185">Reference proteome</keyword>
<sequence>MVYTRKDVRDLSRTERRRFVNAVLDLKRSGEYDEFVRVHIDYYVSDGEDRLRLAHMAPTFLPWHRKFLLEFERALRRIDSSVTVPYWNWTRDRRPSAGVWNSDFMGGSGRRRDLQVMSGPFAYSEGRWRVRYSMTEDRFLARDLGRPRDPLSLPTKAQLDRVMREKTYDVAPWNSTSRSGFRNALEGWGPGRGDTRFLIHNRVHRWVGGLMLGGASVNDPIFWLHHSYVDLLWSRWQQRNPRAGYEPSSPPPPGDPQFRRVAARGEPMGPWGVEPERMLDHRRIYRYQ</sequence>
<evidence type="ECO:0000313" key="10">
    <source>
        <dbReference type="Proteomes" id="UP001237105"/>
    </source>
</evidence>
<feature type="region of interest" description="Disordered" evidence="6">
    <location>
        <begin position="241"/>
        <end position="272"/>
    </location>
</feature>
<keyword evidence="4" id="KW-0560">Oxidoreductase</keyword>
<evidence type="ECO:0000256" key="5">
    <source>
        <dbReference type="ARBA" id="ARBA00023008"/>
    </source>
</evidence>
<evidence type="ECO:0000256" key="1">
    <source>
        <dbReference type="ARBA" id="ARBA00001973"/>
    </source>
</evidence>
<gene>
    <name evidence="9" type="ORF">QIT00_30005</name>
</gene>
<proteinExistence type="inferred from homology"/>
<dbReference type="InterPro" id="IPR002227">
    <property type="entry name" value="Tyrosinase_Cu-bd"/>
</dbReference>
<evidence type="ECO:0000313" key="9">
    <source>
        <dbReference type="EMBL" id="MDI3422724.1"/>
    </source>
</evidence>
<dbReference type="PRINTS" id="PR00092">
    <property type="entry name" value="TYROSINASE"/>
</dbReference>
<accession>A0ABT6T6S0</accession>
<dbReference type="PROSITE" id="PS00497">
    <property type="entry name" value="TYROSINASE_1"/>
    <property type="match status" value="1"/>
</dbReference>
<reference evidence="9 10" key="1">
    <citation type="submission" date="2023-05" db="EMBL/GenBank/DDBJ databases">
        <title>Draft genome sequence of Streptomyces sp. B-S-A12 isolated from a cave soil in Thailand.</title>
        <authorList>
            <person name="Chamroensaksri N."/>
            <person name="Muangham S."/>
        </authorList>
    </citation>
    <scope>NUCLEOTIDE SEQUENCE [LARGE SCALE GENOMIC DNA]</scope>
    <source>
        <strain evidence="9 10">B-S-A12</strain>
    </source>
</reference>
<keyword evidence="3" id="KW-0479">Metal-binding</keyword>
<protein>
    <submittedName>
        <fullName evidence="9">Tyrosinase family protein</fullName>
    </submittedName>
</protein>
<feature type="domain" description="Tyrosinase copper-binding" evidence="7">
    <location>
        <begin position="55"/>
        <end position="72"/>
    </location>
</feature>
<evidence type="ECO:0000256" key="3">
    <source>
        <dbReference type="ARBA" id="ARBA00022723"/>
    </source>
</evidence>
<evidence type="ECO:0000256" key="2">
    <source>
        <dbReference type="ARBA" id="ARBA00009928"/>
    </source>
</evidence>
<comment type="cofactor">
    <cofactor evidence="1">
        <name>Cu(2+)</name>
        <dbReference type="ChEBI" id="CHEBI:29036"/>
    </cofactor>
</comment>
<feature type="domain" description="Tyrosinase copper-binding" evidence="8">
    <location>
        <begin position="219"/>
        <end position="230"/>
    </location>
</feature>
<comment type="similarity">
    <text evidence="2">Belongs to the tyrosinase family.</text>
</comment>
<dbReference type="InterPro" id="IPR008922">
    <property type="entry name" value="Di-copper_centre_dom_sf"/>
</dbReference>
<name>A0ABT6T6S0_9ACTN</name>
<dbReference type="SUPFAM" id="SSF48056">
    <property type="entry name" value="Di-copper centre-containing domain"/>
    <property type="match status" value="1"/>
</dbReference>
<dbReference type="PANTHER" id="PTHR11474">
    <property type="entry name" value="TYROSINASE FAMILY MEMBER"/>
    <property type="match status" value="1"/>
</dbReference>
<evidence type="ECO:0000256" key="6">
    <source>
        <dbReference type="SAM" id="MobiDB-lite"/>
    </source>
</evidence>
<evidence type="ECO:0000256" key="4">
    <source>
        <dbReference type="ARBA" id="ARBA00023002"/>
    </source>
</evidence>
<evidence type="ECO:0000259" key="8">
    <source>
        <dbReference type="PROSITE" id="PS00498"/>
    </source>
</evidence>
<dbReference type="RefSeq" id="WP_282538580.1">
    <property type="nucleotide sequence ID" value="NZ_JASCIS010000041.1"/>
</dbReference>
<dbReference type="PANTHER" id="PTHR11474:SF126">
    <property type="entry name" value="TYROSINASE-LIKE PROTEIN TYR-1-RELATED"/>
    <property type="match status" value="1"/>
</dbReference>
<dbReference type="Gene3D" id="1.10.1280.10">
    <property type="entry name" value="Di-copper center containing domain from catechol oxidase"/>
    <property type="match status" value="1"/>
</dbReference>
<dbReference type="EMBL" id="JASCIS010000041">
    <property type="protein sequence ID" value="MDI3422724.1"/>
    <property type="molecule type" value="Genomic_DNA"/>
</dbReference>
<evidence type="ECO:0000259" key="7">
    <source>
        <dbReference type="PROSITE" id="PS00497"/>
    </source>
</evidence>
<dbReference type="Proteomes" id="UP001237105">
    <property type="component" value="Unassembled WGS sequence"/>
</dbReference>
<dbReference type="Pfam" id="PF00264">
    <property type="entry name" value="Tyrosinase"/>
    <property type="match status" value="1"/>
</dbReference>
<comment type="caution">
    <text evidence="9">The sequence shown here is derived from an EMBL/GenBank/DDBJ whole genome shotgun (WGS) entry which is preliminary data.</text>
</comment>
<keyword evidence="5" id="KW-0186">Copper</keyword>
<organism evidence="9 10">
    <name type="scientific">Streptomyces luteolus</name>
    <dbReference type="NCBI Taxonomy" id="3043615"/>
    <lineage>
        <taxon>Bacteria</taxon>
        <taxon>Bacillati</taxon>
        <taxon>Actinomycetota</taxon>
        <taxon>Actinomycetes</taxon>
        <taxon>Kitasatosporales</taxon>
        <taxon>Streptomycetaceae</taxon>
        <taxon>Streptomyces</taxon>
    </lineage>
</organism>